<dbReference type="InterPro" id="IPR029787">
    <property type="entry name" value="Nucleotide_cyclase"/>
</dbReference>
<protein>
    <submittedName>
        <fullName evidence="3">PAS domain S-box-containing protein/diguanylate cyclase (GGDEF) domain-containing protein</fullName>
    </submittedName>
</protein>
<evidence type="ECO:0000313" key="4">
    <source>
        <dbReference type="Proteomes" id="UP000191153"/>
    </source>
</evidence>
<dbReference type="SUPFAM" id="SSF55073">
    <property type="entry name" value="Nucleotide cyclase"/>
    <property type="match status" value="1"/>
</dbReference>
<dbReference type="InterPro" id="IPR000160">
    <property type="entry name" value="GGDEF_dom"/>
</dbReference>
<dbReference type="PANTHER" id="PTHR45138:SF9">
    <property type="entry name" value="DIGUANYLATE CYCLASE DGCM-RELATED"/>
    <property type="match status" value="1"/>
</dbReference>
<evidence type="ECO:0000259" key="2">
    <source>
        <dbReference type="PROSITE" id="PS50887"/>
    </source>
</evidence>
<dbReference type="STRING" id="180163.SAMN02745174_01335"/>
<dbReference type="GO" id="GO:0052621">
    <property type="term" value="F:diguanylate cyclase activity"/>
    <property type="evidence" value="ECO:0007669"/>
    <property type="project" value="TreeGrafter"/>
</dbReference>
<sequence length="381" mass="44469">MIFNILNSISSGVIIVSEDYKIKFVNKFLIELLGDVSNKNNYLKKLNIKNIELFLERKGPIIKEIFIDEKKIILKIKIKILDLEEKKYFILNCENISREKSLKEIIKLKNQKIIMLKTILDSSEDVIFIKDNNFKYTFVNKSFTKLANKEKKEILGKNSVEIFGKKLGKIFEEQSQKVIFSGEKSIELHKNGKYYKNNKNQLICRGINMGIYGIIRDITEIKKNRDEIYYDGLSKLLNRNFYENIIKKDRKFLENFYSIILIDIDNFKEINDTYGHLEGDKTIKIVAKFIKSVLTKNDVGIRMGGDEFLIFTDKYLDEAINVGEKLLYNIEKMENNNMGISLSIGIAEKIYKYEELEDVFKRADLALYKSKRSGKGQINLG</sequence>
<dbReference type="Pfam" id="PF13188">
    <property type="entry name" value="PAS_8"/>
    <property type="match status" value="1"/>
</dbReference>
<dbReference type="CDD" id="cd01949">
    <property type="entry name" value="GGDEF"/>
    <property type="match status" value="1"/>
</dbReference>
<dbReference type="NCBIfam" id="TIGR00229">
    <property type="entry name" value="sensory_box"/>
    <property type="match status" value="1"/>
</dbReference>
<dbReference type="SUPFAM" id="SSF55785">
    <property type="entry name" value="PYP-like sensor domain (PAS domain)"/>
    <property type="match status" value="1"/>
</dbReference>
<dbReference type="AlphaFoldDB" id="A0A1T4MUT5"/>
<organism evidence="3 4">
    <name type="scientific">Cetobacterium ceti</name>
    <dbReference type="NCBI Taxonomy" id="180163"/>
    <lineage>
        <taxon>Bacteria</taxon>
        <taxon>Fusobacteriati</taxon>
        <taxon>Fusobacteriota</taxon>
        <taxon>Fusobacteriia</taxon>
        <taxon>Fusobacteriales</taxon>
        <taxon>Fusobacteriaceae</taxon>
        <taxon>Cetobacterium</taxon>
    </lineage>
</organism>
<accession>A0A1T4MUT5</accession>
<dbReference type="SMART" id="SM00267">
    <property type="entry name" value="GGDEF"/>
    <property type="match status" value="1"/>
</dbReference>
<dbReference type="EMBL" id="FUWX01000009">
    <property type="protein sequence ID" value="SJZ70661.1"/>
    <property type="molecule type" value="Genomic_DNA"/>
</dbReference>
<dbReference type="Gene3D" id="3.30.450.20">
    <property type="entry name" value="PAS domain"/>
    <property type="match status" value="1"/>
</dbReference>
<dbReference type="InterPro" id="IPR043128">
    <property type="entry name" value="Rev_trsase/Diguanyl_cyclase"/>
</dbReference>
<dbReference type="InterPro" id="IPR000014">
    <property type="entry name" value="PAS"/>
</dbReference>
<dbReference type="InterPro" id="IPR035965">
    <property type="entry name" value="PAS-like_dom_sf"/>
</dbReference>
<name>A0A1T4MUT5_9FUSO</name>
<dbReference type="OrthoDB" id="353812at2"/>
<gene>
    <name evidence="3" type="ORF">SAMN02745174_01335</name>
</gene>
<feature type="domain" description="GGDEF" evidence="2">
    <location>
        <begin position="255"/>
        <end position="381"/>
    </location>
</feature>
<dbReference type="PROSITE" id="PS50112">
    <property type="entry name" value="PAS"/>
    <property type="match status" value="1"/>
</dbReference>
<dbReference type="RefSeq" id="WP_159443582.1">
    <property type="nucleotide sequence ID" value="NZ_FUWX01000009.1"/>
</dbReference>
<dbReference type="InterPro" id="IPR050469">
    <property type="entry name" value="Diguanylate_Cyclase"/>
</dbReference>
<dbReference type="PANTHER" id="PTHR45138">
    <property type="entry name" value="REGULATORY COMPONENTS OF SENSORY TRANSDUCTION SYSTEM"/>
    <property type="match status" value="1"/>
</dbReference>
<dbReference type="Gene3D" id="3.30.70.270">
    <property type="match status" value="1"/>
</dbReference>
<keyword evidence="4" id="KW-1185">Reference proteome</keyword>
<evidence type="ECO:0000259" key="1">
    <source>
        <dbReference type="PROSITE" id="PS50112"/>
    </source>
</evidence>
<proteinExistence type="predicted"/>
<dbReference type="Proteomes" id="UP000191153">
    <property type="component" value="Unassembled WGS sequence"/>
</dbReference>
<evidence type="ECO:0000313" key="3">
    <source>
        <dbReference type="EMBL" id="SJZ70661.1"/>
    </source>
</evidence>
<dbReference type="NCBIfam" id="TIGR00254">
    <property type="entry name" value="GGDEF"/>
    <property type="match status" value="1"/>
</dbReference>
<dbReference type="InterPro" id="IPR013656">
    <property type="entry name" value="PAS_4"/>
</dbReference>
<feature type="domain" description="PAS" evidence="1">
    <location>
        <begin position="116"/>
        <end position="160"/>
    </location>
</feature>
<dbReference type="Pfam" id="PF08448">
    <property type="entry name" value="PAS_4"/>
    <property type="match status" value="1"/>
</dbReference>
<dbReference type="Pfam" id="PF00990">
    <property type="entry name" value="GGDEF"/>
    <property type="match status" value="1"/>
</dbReference>
<dbReference type="PROSITE" id="PS50887">
    <property type="entry name" value="GGDEF"/>
    <property type="match status" value="1"/>
</dbReference>
<reference evidence="3 4" key="1">
    <citation type="submission" date="2017-02" db="EMBL/GenBank/DDBJ databases">
        <authorList>
            <person name="Peterson S.W."/>
        </authorList>
    </citation>
    <scope>NUCLEOTIDE SEQUENCE [LARGE SCALE GENOMIC DNA]</scope>
    <source>
        <strain evidence="3 4">ATCC 700028</strain>
    </source>
</reference>